<proteinExistence type="predicted"/>
<evidence type="ECO:0000313" key="1">
    <source>
        <dbReference type="EMBL" id="HHS30522.1"/>
    </source>
</evidence>
<sequence>MAELRSAKGTYEARCEYCGVWREVEARQLACDTFFEHYRADFSCCGVSQVAHLAVEKDELDFH</sequence>
<accession>A0A7V6A5C2</accession>
<protein>
    <submittedName>
        <fullName evidence="1">Uncharacterized protein</fullName>
    </submittedName>
</protein>
<reference evidence="1" key="1">
    <citation type="journal article" date="2020" name="mSystems">
        <title>Genome- and Community-Level Interaction Insights into Carbon Utilization and Element Cycling Functions of Hydrothermarchaeota in Hydrothermal Sediment.</title>
        <authorList>
            <person name="Zhou Z."/>
            <person name="Liu Y."/>
            <person name="Xu W."/>
            <person name="Pan J."/>
            <person name="Luo Z.H."/>
            <person name="Li M."/>
        </authorList>
    </citation>
    <scope>NUCLEOTIDE SEQUENCE [LARGE SCALE GENOMIC DNA]</scope>
    <source>
        <strain evidence="1">SpSt-767</strain>
    </source>
</reference>
<comment type="caution">
    <text evidence="1">The sequence shown here is derived from an EMBL/GenBank/DDBJ whole genome shotgun (WGS) entry which is preliminary data.</text>
</comment>
<organism evidence="1">
    <name type="scientific">Desulfobacca acetoxidans</name>
    <dbReference type="NCBI Taxonomy" id="60893"/>
    <lineage>
        <taxon>Bacteria</taxon>
        <taxon>Pseudomonadati</taxon>
        <taxon>Thermodesulfobacteriota</taxon>
        <taxon>Desulfobaccia</taxon>
        <taxon>Desulfobaccales</taxon>
        <taxon>Desulfobaccaceae</taxon>
        <taxon>Desulfobacca</taxon>
    </lineage>
</organism>
<gene>
    <name evidence="1" type="ORF">ENV52_12580</name>
</gene>
<dbReference type="AlphaFoldDB" id="A0A7V6A5C2"/>
<name>A0A7V6A5C2_9BACT</name>
<dbReference type="EMBL" id="DTGR01000198">
    <property type="protein sequence ID" value="HHS30522.1"/>
    <property type="molecule type" value="Genomic_DNA"/>
</dbReference>